<feature type="compositionally biased region" description="Low complexity" evidence="1">
    <location>
        <begin position="273"/>
        <end position="282"/>
    </location>
</feature>
<dbReference type="EMBL" id="BIFH01000013">
    <property type="protein sequence ID" value="GCD92418.1"/>
    <property type="molecule type" value="Genomic_DNA"/>
</dbReference>
<dbReference type="OrthoDB" id="4321441at2"/>
<sequence length="282" mass="29598">MSTHPDRRGHRPTIDEMLGAEGVLAHEYDDYDHAGAERAIAAALFGAPTPAEAGTDADAESGPRAVRERAAHELALAAAVVLNADQATDALQRLSTLHEGGPDGALVFASLLYLAHHEDGARFWWQVAAGCGNRTAAHCLYLLHRGHGQTRDAVHWRRRAERMTAPDASCEVPCAARPLLTDPVRHALIAASHRGADPRLPPAVERVIHGLPVDAAAPDFGEVPVPDPTLPRELAVATARGTPRRRPRTGAPPAGAEAPLSAEAPTGGGFPGCGTTPSSWPG</sequence>
<reference evidence="2 3" key="1">
    <citation type="submission" date="2018-12" db="EMBL/GenBank/DDBJ databases">
        <title>Draft genome sequence of Embleya hyalina NBRC 13850T.</title>
        <authorList>
            <person name="Komaki H."/>
            <person name="Hosoyama A."/>
            <person name="Kimura A."/>
            <person name="Ichikawa N."/>
            <person name="Tamura T."/>
        </authorList>
    </citation>
    <scope>NUCLEOTIDE SEQUENCE [LARGE SCALE GENOMIC DNA]</scope>
    <source>
        <strain evidence="2 3">NBRC 13850</strain>
    </source>
</reference>
<dbReference type="RefSeq" id="WP_126634791.1">
    <property type="nucleotide sequence ID" value="NZ_BIFH01000013.1"/>
</dbReference>
<evidence type="ECO:0000313" key="2">
    <source>
        <dbReference type="EMBL" id="GCD92418.1"/>
    </source>
</evidence>
<feature type="compositionally biased region" description="Low complexity" evidence="1">
    <location>
        <begin position="249"/>
        <end position="259"/>
    </location>
</feature>
<proteinExistence type="predicted"/>
<name>A0A401YCU7_9ACTN</name>
<keyword evidence="3" id="KW-1185">Reference proteome</keyword>
<gene>
    <name evidence="2" type="ORF">EHYA_00056</name>
</gene>
<evidence type="ECO:0000313" key="3">
    <source>
        <dbReference type="Proteomes" id="UP000286931"/>
    </source>
</evidence>
<comment type="caution">
    <text evidence="2">The sequence shown here is derived from an EMBL/GenBank/DDBJ whole genome shotgun (WGS) entry which is preliminary data.</text>
</comment>
<evidence type="ECO:0000256" key="1">
    <source>
        <dbReference type="SAM" id="MobiDB-lite"/>
    </source>
</evidence>
<dbReference type="AlphaFoldDB" id="A0A401YCU7"/>
<feature type="region of interest" description="Disordered" evidence="1">
    <location>
        <begin position="238"/>
        <end position="282"/>
    </location>
</feature>
<evidence type="ECO:0008006" key="4">
    <source>
        <dbReference type="Google" id="ProtNLM"/>
    </source>
</evidence>
<protein>
    <recommendedName>
        <fullName evidence="4">Sel1 repeat family protein</fullName>
    </recommendedName>
</protein>
<dbReference type="Proteomes" id="UP000286931">
    <property type="component" value="Unassembled WGS sequence"/>
</dbReference>
<accession>A0A401YCU7</accession>
<organism evidence="2 3">
    <name type="scientific">Embleya hyalina</name>
    <dbReference type="NCBI Taxonomy" id="516124"/>
    <lineage>
        <taxon>Bacteria</taxon>
        <taxon>Bacillati</taxon>
        <taxon>Actinomycetota</taxon>
        <taxon>Actinomycetes</taxon>
        <taxon>Kitasatosporales</taxon>
        <taxon>Streptomycetaceae</taxon>
        <taxon>Embleya</taxon>
    </lineage>
</organism>